<evidence type="ECO:0000313" key="1">
    <source>
        <dbReference type="EMBL" id="NGY61627.1"/>
    </source>
</evidence>
<gene>
    <name evidence="1" type="ORF">G7043_22110</name>
</gene>
<dbReference type="EMBL" id="JAAMPJ010000006">
    <property type="protein sequence ID" value="NGY61627.1"/>
    <property type="molecule type" value="Genomic_DNA"/>
</dbReference>
<dbReference type="Proteomes" id="UP000481360">
    <property type="component" value="Unassembled WGS sequence"/>
</dbReference>
<comment type="caution">
    <text evidence="1">The sequence shown here is derived from an EMBL/GenBank/DDBJ whole genome shotgun (WGS) entry which is preliminary data.</text>
</comment>
<organism evidence="1 2">
    <name type="scientific">Lentzea alba</name>
    <dbReference type="NCBI Taxonomy" id="2714351"/>
    <lineage>
        <taxon>Bacteria</taxon>
        <taxon>Bacillati</taxon>
        <taxon>Actinomycetota</taxon>
        <taxon>Actinomycetes</taxon>
        <taxon>Pseudonocardiales</taxon>
        <taxon>Pseudonocardiaceae</taxon>
        <taxon>Lentzea</taxon>
    </lineage>
</organism>
<proteinExistence type="predicted"/>
<name>A0A7C9RSN6_9PSEU</name>
<keyword evidence="2" id="KW-1185">Reference proteome</keyword>
<evidence type="ECO:0000313" key="2">
    <source>
        <dbReference type="Proteomes" id="UP000481360"/>
    </source>
</evidence>
<dbReference type="AlphaFoldDB" id="A0A7C9RSN6"/>
<accession>A0A7C9RSN6</accession>
<reference evidence="1 2" key="1">
    <citation type="submission" date="2020-03" db="EMBL/GenBank/DDBJ databases">
        <title>Isolation and identification of active actinomycetes.</title>
        <authorList>
            <person name="Sun X."/>
        </authorList>
    </citation>
    <scope>NUCLEOTIDE SEQUENCE [LARGE SCALE GENOMIC DNA]</scope>
    <source>
        <strain evidence="1 2">NEAU-D13</strain>
    </source>
</reference>
<sequence length="218" mass="23693">MNKLLDVNKVEVVGLFDRWTDVDVFILHGTVRADEKSDESGRGSSMIVGDIPSTSNTADSTVQVLGQVATISIGDVVPHRHDPSFVDKRTPNAVPYITTSNLPIGQSIRDVSESIEWSGRTHKAPFVVLRRTSAPSRGGARLAPSIVRATCGTLAVENHLIVVRPNDGLLKTCEQLAEYLVTSDVTEWLDQAIRTRHLTKRVLMQLPMRGSAGSAGLD</sequence>
<protein>
    <submittedName>
        <fullName evidence="1">Uncharacterized protein</fullName>
    </submittedName>
</protein>
<dbReference type="RefSeq" id="WP_166048341.1">
    <property type="nucleotide sequence ID" value="NZ_JAAMPJ010000006.1"/>
</dbReference>